<dbReference type="NCBIfam" id="TIGR02495">
    <property type="entry name" value="NrdG2"/>
    <property type="match status" value="1"/>
</dbReference>
<reference evidence="8 9" key="1">
    <citation type="submission" date="2023-07" db="EMBL/GenBank/DDBJ databases">
        <title>Sorghum-associated microbial communities from plants grown in Nebraska, USA.</title>
        <authorList>
            <person name="Schachtman D."/>
        </authorList>
    </citation>
    <scope>NUCLEOTIDE SEQUENCE [LARGE SCALE GENOMIC DNA]</scope>
    <source>
        <strain evidence="8 9">DS1307</strain>
    </source>
</reference>
<dbReference type="InterPro" id="IPR034457">
    <property type="entry name" value="Organic_radical-activating"/>
</dbReference>
<evidence type="ECO:0000256" key="3">
    <source>
        <dbReference type="ARBA" id="ARBA00022691"/>
    </source>
</evidence>
<evidence type="ECO:0000313" key="8">
    <source>
        <dbReference type="EMBL" id="MDP9837259.1"/>
    </source>
</evidence>
<keyword evidence="3" id="KW-0949">S-adenosyl-L-methionine</keyword>
<evidence type="ECO:0000256" key="2">
    <source>
        <dbReference type="ARBA" id="ARBA00022485"/>
    </source>
</evidence>
<keyword evidence="2" id="KW-0004">4Fe-4S</keyword>
<comment type="caution">
    <text evidence="8">The sequence shown here is derived from an EMBL/GenBank/DDBJ whole genome shotgun (WGS) entry which is preliminary data.</text>
</comment>
<dbReference type="InterPro" id="IPR012840">
    <property type="entry name" value="NrdG2"/>
</dbReference>
<keyword evidence="5" id="KW-0408">Iron</keyword>
<dbReference type="GO" id="GO:0016829">
    <property type="term" value="F:lyase activity"/>
    <property type="evidence" value="ECO:0007669"/>
    <property type="project" value="UniProtKB-KW"/>
</dbReference>
<keyword evidence="8" id="KW-0456">Lyase</keyword>
<keyword evidence="8" id="KW-0560">Oxidoreductase</keyword>
<keyword evidence="8" id="KW-0670">Pyruvate</keyword>
<dbReference type="SUPFAM" id="SSF102114">
    <property type="entry name" value="Radical SAM enzymes"/>
    <property type="match status" value="1"/>
</dbReference>
<dbReference type="InterPro" id="IPR058240">
    <property type="entry name" value="rSAM_sf"/>
</dbReference>
<dbReference type="PANTHER" id="PTHR30352:SF13">
    <property type="entry name" value="GLYCYL-RADICAL ENZYME ACTIVATING ENZYME YJJW-RELATED"/>
    <property type="match status" value="1"/>
</dbReference>
<organism evidence="8 9">
    <name type="scientific">Neorhizobium huautlense</name>
    <dbReference type="NCBI Taxonomy" id="67774"/>
    <lineage>
        <taxon>Bacteria</taxon>
        <taxon>Pseudomonadati</taxon>
        <taxon>Pseudomonadota</taxon>
        <taxon>Alphaproteobacteria</taxon>
        <taxon>Hyphomicrobiales</taxon>
        <taxon>Rhizobiaceae</taxon>
        <taxon>Rhizobium/Agrobacterium group</taxon>
        <taxon>Neorhizobium</taxon>
    </lineage>
</organism>
<accession>A0ABT9PTP3</accession>
<feature type="domain" description="Radical SAM core" evidence="7">
    <location>
        <begin position="21"/>
        <end position="205"/>
    </location>
</feature>
<evidence type="ECO:0000256" key="6">
    <source>
        <dbReference type="ARBA" id="ARBA00023014"/>
    </source>
</evidence>
<name>A0ABT9PTP3_9HYPH</name>
<proteinExistence type="predicted"/>
<protein>
    <submittedName>
        <fullName evidence="8">Pyruvate formate lyase activating enzyme</fullName>
        <ecNumber evidence="8">1.97.1.4</ecNumber>
    </submittedName>
</protein>
<evidence type="ECO:0000256" key="4">
    <source>
        <dbReference type="ARBA" id="ARBA00022723"/>
    </source>
</evidence>
<dbReference type="InterPro" id="IPR007197">
    <property type="entry name" value="rSAM"/>
</dbReference>
<sequence length="205" mass="22433">MTEVDNTIRVGGFEGLSLCDWPGEIVATVFCQGCPWDCSYCHNPGLLPAVGEHELSWQEILAFLETRRGLLDGVVFSGGEPTLQRGLADAMAQVRAMGFRIGLHTGGAYPRRLAEVLPMVDWVGLDIKSAFADYERITRVSGSGSKARQSLELLLASHVDYELRTTVSPDLFDATALAELTEDLGRFGAKNHKLQECRPVVSGRH</sequence>
<dbReference type="SFLD" id="SFLDG01094">
    <property type="entry name" value="Uncharacterised_Radical_SAM_Su"/>
    <property type="match status" value="1"/>
</dbReference>
<dbReference type="PANTHER" id="PTHR30352">
    <property type="entry name" value="PYRUVATE FORMATE-LYASE-ACTIVATING ENZYME"/>
    <property type="match status" value="1"/>
</dbReference>
<dbReference type="Gene3D" id="3.20.20.70">
    <property type="entry name" value="Aldolase class I"/>
    <property type="match status" value="1"/>
</dbReference>
<dbReference type="CDD" id="cd01335">
    <property type="entry name" value="Radical_SAM"/>
    <property type="match status" value="1"/>
</dbReference>
<evidence type="ECO:0000256" key="1">
    <source>
        <dbReference type="ARBA" id="ARBA00001966"/>
    </source>
</evidence>
<dbReference type="SFLD" id="SFLDS00029">
    <property type="entry name" value="Radical_SAM"/>
    <property type="match status" value="1"/>
</dbReference>
<dbReference type="EMBL" id="JAUSRF010000005">
    <property type="protein sequence ID" value="MDP9837259.1"/>
    <property type="molecule type" value="Genomic_DNA"/>
</dbReference>
<dbReference type="InterPro" id="IPR013785">
    <property type="entry name" value="Aldolase_TIM"/>
</dbReference>
<keyword evidence="9" id="KW-1185">Reference proteome</keyword>
<dbReference type="GO" id="GO:0043365">
    <property type="term" value="F:[formate-C-acetyltransferase]-activating enzyme activity"/>
    <property type="evidence" value="ECO:0007669"/>
    <property type="project" value="UniProtKB-EC"/>
</dbReference>
<dbReference type="PROSITE" id="PS51918">
    <property type="entry name" value="RADICAL_SAM"/>
    <property type="match status" value="1"/>
</dbReference>
<evidence type="ECO:0000259" key="7">
    <source>
        <dbReference type="PROSITE" id="PS51918"/>
    </source>
</evidence>
<dbReference type="Pfam" id="PF04055">
    <property type="entry name" value="Radical_SAM"/>
    <property type="match status" value="1"/>
</dbReference>
<keyword evidence="4" id="KW-0479">Metal-binding</keyword>
<dbReference type="Proteomes" id="UP001241472">
    <property type="component" value="Unassembled WGS sequence"/>
</dbReference>
<evidence type="ECO:0000256" key="5">
    <source>
        <dbReference type="ARBA" id="ARBA00023004"/>
    </source>
</evidence>
<comment type="cofactor">
    <cofactor evidence="1">
        <name>[4Fe-4S] cluster</name>
        <dbReference type="ChEBI" id="CHEBI:49883"/>
    </cofactor>
</comment>
<dbReference type="EC" id="1.97.1.4" evidence="8"/>
<gene>
    <name evidence="8" type="ORF">J2T09_002011</name>
</gene>
<keyword evidence="6" id="KW-0411">Iron-sulfur</keyword>
<evidence type="ECO:0000313" key="9">
    <source>
        <dbReference type="Proteomes" id="UP001241472"/>
    </source>
</evidence>